<dbReference type="GO" id="GO:0005886">
    <property type="term" value="C:plasma membrane"/>
    <property type="evidence" value="ECO:0007669"/>
    <property type="project" value="UniProtKB-SubCell"/>
</dbReference>
<keyword evidence="5" id="KW-1003">Cell membrane</keyword>
<feature type="transmembrane region" description="Helical" evidence="5">
    <location>
        <begin position="306"/>
        <end position="328"/>
    </location>
</feature>
<organism evidence="6 7">
    <name type="scientific">Desulfolutivibrio sulfodismutans</name>
    <dbReference type="NCBI Taxonomy" id="63561"/>
    <lineage>
        <taxon>Bacteria</taxon>
        <taxon>Pseudomonadati</taxon>
        <taxon>Thermodesulfobacteriota</taxon>
        <taxon>Desulfovibrionia</taxon>
        <taxon>Desulfovibrionales</taxon>
        <taxon>Desulfovibrionaceae</taxon>
        <taxon>Desulfolutivibrio</taxon>
    </lineage>
</organism>
<name>A0A7K3NLG1_9BACT</name>
<comment type="subcellular location">
    <subcellularLocation>
        <location evidence="5">Cell membrane</location>
        <topology evidence="5">Multi-pass membrane protein</topology>
    </subcellularLocation>
    <subcellularLocation>
        <location evidence="1">Membrane</location>
        <topology evidence="1">Multi-pass membrane protein</topology>
    </subcellularLocation>
</comment>
<keyword evidence="7" id="KW-1185">Reference proteome</keyword>
<feature type="transmembrane region" description="Helical" evidence="5">
    <location>
        <begin position="80"/>
        <end position="113"/>
    </location>
</feature>
<evidence type="ECO:0000256" key="1">
    <source>
        <dbReference type="ARBA" id="ARBA00004141"/>
    </source>
</evidence>
<evidence type="ECO:0000256" key="4">
    <source>
        <dbReference type="ARBA" id="ARBA00023136"/>
    </source>
</evidence>
<dbReference type="InterPro" id="IPR051598">
    <property type="entry name" value="TSUP/Inactive_protease-like"/>
</dbReference>
<protein>
    <recommendedName>
        <fullName evidence="5">Probable membrane transporter protein</fullName>
    </recommendedName>
</protein>
<comment type="caution">
    <text evidence="6">The sequence shown here is derived from an EMBL/GenBank/DDBJ whole genome shotgun (WGS) entry which is preliminary data.</text>
</comment>
<comment type="similarity">
    <text evidence="5">Belongs to the 4-toluene sulfonate uptake permease (TSUP) (TC 2.A.102) family.</text>
</comment>
<evidence type="ECO:0000256" key="2">
    <source>
        <dbReference type="ARBA" id="ARBA00022692"/>
    </source>
</evidence>
<dbReference type="PANTHER" id="PTHR43701">
    <property type="entry name" value="MEMBRANE TRANSPORTER PROTEIN MJ0441-RELATED"/>
    <property type="match status" value="1"/>
</dbReference>
<dbReference type="Pfam" id="PF01925">
    <property type="entry name" value="TauE"/>
    <property type="match status" value="1"/>
</dbReference>
<feature type="transmembrane region" description="Helical" evidence="5">
    <location>
        <begin position="188"/>
        <end position="205"/>
    </location>
</feature>
<keyword evidence="4 5" id="KW-0472">Membrane</keyword>
<dbReference type="AlphaFoldDB" id="A0A7K3NLG1"/>
<accession>A0A7K3NLG1</accession>
<feature type="transmembrane region" description="Helical" evidence="5">
    <location>
        <begin position="334"/>
        <end position="352"/>
    </location>
</feature>
<gene>
    <name evidence="6" type="ORF">G3N56_09765</name>
</gene>
<feature type="transmembrane region" description="Helical" evidence="5">
    <location>
        <begin position="269"/>
        <end position="294"/>
    </location>
</feature>
<evidence type="ECO:0000256" key="5">
    <source>
        <dbReference type="RuleBase" id="RU363041"/>
    </source>
</evidence>
<feature type="transmembrane region" description="Helical" evidence="5">
    <location>
        <begin position="134"/>
        <end position="151"/>
    </location>
</feature>
<dbReference type="InterPro" id="IPR002781">
    <property type="entry name" value="TM_pro_TauE-like"/>
</dbReference>
<reference evidence="6 7" key="1">
    <citation type="submission" date="2020-02" db="EMBL/GenBank/DDBJ databases">
        <title>Comparative genomics of sulfur disproportionating microorganisms.</title>
        <authorList>
            <person name="Ward L.M."/>
            <person name="Bertran E."/>
            <person name="Johnston D.T."/>
        </authorList>
    </citation>
    <scope>NUCLEOTIDE SEQUENCE [LARGE SCALE GENOMIC DNA]</scope>
    <source>
        <strain evidence="6 7">DSM 3696</strain>
    </source>
</reference>
<evidence type="ECO:0000313" key="7">
    <source>
        <dbReference type="Proteomes" id="UP000469724"/>
    </source>
</evidence>
<feature type="transmembrane region" description="Helical" evidence="5">
    <location>
        <begin position="157"/>
        <end position="176"/>
    </location>
</feature>
<keyword evidence="2 5" id="KW-0812">Transmembrane</keyword>
<keyword evidence="3 5" id="KW-1133">Transmembrane helix</keyword>
<sequence>MNVQARRSDVRNSRNIFLVLGVMAAVMCLWLEPAWADKLSDAIAKAPQGTEAGQIDPSKPTGFLGIAGAPQVNMILAFVWAVWVGWIFSTVGAFGGVMAGVGHISVFGFGNYAKGFKTTAPELNKLVTDSIRTSNQWLVGLSALISSWNYYRMGRLVLPLAVALGVGSILGSWGSVQLTAGKVSFSSYQGYFGLFVLVLGCYLFYETTPAGQAGKQKTKAAVKAFEETVKKQKSGEKVDIKSLGVKTTSFSLTKVSFTFYGVEFSFNPIIPLLGGIVISAVAAFLGVGGGFILVPFLTSVAGLPMYLAAGTSALAVLVSMITSISSFMGGGTPIDWTLIGLELVGIVVGSVVGPKTSKYIPDIWLKRLFIVLALYVGIDYLLRGFFNIKMFG</sequence>
<dbReference type="PANTHER" id="PTHR43701:SF2">
    <property type="entry name" value="MEMBRANE TRANSPORTER PROTEIN YJNA-RELATED"/>
    <property type="match status" value="1"/>
</dbReference>
<proteinExistence type="inferred from homology"/>
<evidence type="ECO:0000313" key="6">
    <source>
        <dbReference type="EMBL" id="NDY57028.1"/>
    </source>
</evidence>
<dbReference type="Proteomes" id="UP000469724">
    <property type="component" value="Unassembled WGS sequence"/>
</dbReference>
<evidence type="ECO:0000256" key="3">
    <source>
        <dbReference type="ARBA" id="ARBA00022989"/>
    </source>
</evidence>
<feature type="transmembrane region" description="Helical" evidence="5">
    <location>
        <begin position="364"/>
        <end position="382"/>
    </location>
</feature>
<dbReference type="EMBL" id="JAAGRQ010000034">
    <property type="protein sequence ID" value="NDY57028.1"/>
    <property type="molecule type" value="Genomic_DNA"/>
</dbReference>